<evidence type="ECO:0000259" key="2">
    <source>
        <dbReference type="PROSITE" id="PS50836"/>
    </source>
</evidence>
<dbReference type="Proteomes" id="UP000708208">
    <property type="component" value="Unassembled WGS sequence"/>
</dbReference>
<evidence type="ECO:0000256" key="1">
    <source>
        <dbReference type="SAM" id="SignalP"/>
    </source>
</evidence>
<dbReference type="InterPro" id="IPR045266">
    <property type="entry name" value="DOH_DOMON"/>
</dbReference>
<dbReference type="GO" id="GO:0005615">
    <property type="term" value="C:extracellular space"/>
    <property type="evidence" value="ECO:0007669"/>
    <property type="project" value="TreeGrafter"/>
</dbReference>
<sequence>MYWMATSFVVLSSCHLIVGHGDHHHGNQETTNGNWTHTADLKKIVGVDFKWEATDPDYVLMEMSSKTMGYVSVGFCPEWHGSMEGCDLVIGWVDDTTGKGHLNDYHALSNTVPVKDTSQDYELISAKQTGFLTTITFKRKWNTGDVNDADLEKNKVQLIWSWHPEDVDSQGIIKAHDKNTRGHTRVMISMKSPPEENSVHFKKIDSLLSSTRSSTAATSLIVATFLALVVLQDM</sequence>
<dbReference type="EMBL" id="CAJVCH010045123">
    <property type="protein sequence ID" value="CAG7717353.1"/>
    <property type="molecule type" value="Genomic_DNA"/>
</dbReference>
<accession>A0A8J2JZR6</accession>
<dbReference type="GO" id="GO:0042421">
    <property type="term" value="P:norepinephrine biosynthetic process"/>
    <property type="evidence" value="ECO:0007669"/>
    <property type="project" value="TreeGrafter"/>
</dbReference>
<name>A0A8J2JZR6_9HEXA</name>
<dbReference type="CDD" id="cd09631">
    <property type="entry name" value="DOMON_DOH"/>
    <property type="match status" value="1"/>
</dbReference>
<dbReference type="PANTHER" id="PTHR10157:SF23">
    <property type="entry name" value="MOXD1 HOMOLOG 1"/>
    <property type="match status" value="1"/>
</dbReference>
<comment type="caution">
    <text evidence="3">The sequence shown here is derived from an EMBL/GenBank/DDBJ whole genome shotgun (WGS) entry which is preliminary data.</text>
</comment>
<dbReference type="PROSITE" id="PS50836">
    <property type="entry name" value="DOMON"/>
    <property type="match status" value="1"/>
</dbReference>
<dbReference type="GO" id="GO:0030667">
    <property type="term" value="C:secretory granule membrane"/>
    <property type="evidence" value="ECO:0007669"/>
    <property type="project" value="TreeGrafter"/>
</dbReference>
<evidence type="ECO:0000313" key="4">
    <source>
        <dbReference type="Proteomes" id="UP000708208"/>
    </source>
</evidence>
<organism evidence="3 4">
    <name type="scientific">Allacma fusca</name>
    <dbReference type="NCBI Taxonomy" id="39272"/>
    <lineage>
        <taxon>Eukaryota</taxon>
        <taxon>Metazoa</taxon>
        <taxon>Ecdysozoa</taxon>
        <taxon>Arthropoda</taxon>
        <taxon>Hexapoda</taxon>
        <taxon>Collembola</taxon>
        <taxon>Symphypleona</taxon>
        <taxon>Sminthuridae</taxon>
        <taxon>Allacma</taxon>
    </lineage>
</organism>
<dbReference type="PANTHER" id="PTHR10157">
    <property type="entry name" value="DOPAMINE BETA HYDROXYLASE RELATED"/>
    <property type="match status" value="1"/>
</dbReference>
<dbReference type="GO" id="GO:0042420">
    <property type="term" value="P:dopamine catabolic process"/>
    <property type="evidence" value="ECO:0007669"/>
    <property type="project" value="TreeGrafter"/>
</dbReference>
<dbReference type="AlphaFoldDB" id="A0A8J2JZR6"/>
<dbReference type="GO" id="GO:0005507">
    <property type="term" value="F:copper ion binding"/>
    <property type="evidence" value="ECO:0007669"/>
    <property type="project" value="TreeGrafter"/>
</dbReference>
<proteinExistence type="predicted"/>
<keyword evidence="4" id="KW-1185">Reference proteome</keyword>
<dbReference type="GO" id="GO:0004500">
    <property type="term" value="F:dopamine beta-monooxygenase activity"/>
    <property type="evidence" value="ECO:0007669"/>
    <property type="project" value="InterPro"/>
</dbReference>
<protein>
    <recommendedName>
        <fullName evidence="2">DOMON domain-containing protein</fullName>
    </recommendedName>
</protein>
<evidence type="ECO:0000313" key="3">
    <source>
        <dbReference type="EMBL" id="CAG7717353.1"/>
    </source>
</evidence>
<feature type="chain" id="PRO_5035259309" description="DOMON domain-containing protein" evidence="1">
    <location>
        <begin position="20"/>
        <end position="234"/>
    </location>
</feature>
<dbReference type="GO" id="GO:0006589">
    <property type="term" value="P:octopamine biosynthetic process"/>
    <property type="evidence" value="ECO:0007669"/>
    <property type="project" value="TreeGrafter"/>
</dbReference>
<dbReference type="SMART" id="SM00664">
    <property type="entry name" value="DoH"/>
    <property type="match status" value="1"/>
</dbReference>
<dbReference type="InterPro" id="IPR005018">
    <property type="entry name" value="DOMON_domain"/>
</dbReference>
<dbReference type="Pfam" id="PF03351">
    <property type="entry name" value="DOMON"/>
    <property type="match status" value="1"/>
</dbReference>
<feature type="signal peptide" evidence="1">
    <location>
        <begin position="1"/>
        <end position="19"/>
    </location>
</feature>
<keyword evidence="1" id="KW-0732">Signal</keyword>
<reference evidence="3" key="1">
    <citation type="submission" date="2021-06" db="EMBL/GenBank/DDBJ databases">
        <authorList>
            <person name="Hodson N. C."/>
            <person name="Mongue J. A."/>
            <person name="Jaron S. K."/>
        </authorList>
    </citation>
    <scope>NUCLEOTIDE SEQUENCE</scope>
</reference>
<dbReference type="OrthoDB" id="19261at2759"/>
<gene>
    <name evidence="3" type="ORF">AFUS01_LOCUS6813</name>
</gene>
<dbReference type="InterPro" id="IPR000945">
    <property type="entry name" value="DBH-like"/>
</dbReference>
<feature type="domain" description="DOMON" evidence="2">
    <location>
        <begin position="45"/>
        <end position="163"/>
    </location>
</feature>